<evidence type="ECO:0000313" key="1">
    <source>
        <dbReference type="EMBL" id="CCX05737.1"/>
    </source>
</evidence>
<protein>
    <submittedName>
        <fullName evidence="1">Uncharacterized protein</fullName>
    </submittedName>
</protein>
<evidence type="ECO:0000313" key="2">
    <source>
        <dbReference type="Proteomes" id="UP000018144"/>
    </source>
</evidence>
<proteinExistence type="predicted"/>
<dbReference type="EMBL" id="HF935269">
    <property type="protein sequence ID" value="CCX05737.1"/>
    <property type="molecule type" value="Genomic_DNA"/>
</dbReference>
<name>U4KWB1_PYROM</name>
<dbReference type="AlphaFoldDB" id="U4KWB1"/>
<gene>
    <name evidence="1" type="ORF">PCON_05324</name>
</gene>
<sequence length="29" mass="3352">MSIMKFSPVIIEPANHSAQRSRFTEYVIV</sequence>
<dbReference type="Proteomes" id="UP000018144">
    <property type="component" value="Unassembled WGS sequence"/>
</dbReference>
<reference evidence="1 2" key="1">
    <citation type="journal article" date="2013" name="PLoS Genet.">
        <title>The genome and development-dependent transcriptomes of Pyronema confluens: a window into fungal evolution.</title>
        <authorList>
            <person name="Traeger S."/>
            <person name="Altegoer F."/>
            <person name="Freitag M."/>
            <person name="Gabaldon T."/>
            <person name="Kempken F."/>
            <person name="Kumar A."/>
            <person name="Marcet-Houben M."/>
            <person name="Poggeler S."/>
            <person name="Stajich J.E."/>
            <person name="Nowrousian M."/>
        </authorList>
    </citation>
    <scope>NUCLEOTIDE SEQUENCE [LARGE SCALE GENOMIC DNA]</scope>
    <source>
        <strain evidence="2">CBS 100304</strain>
        <tissue evidence="1">Vegetative mycelium</tissue>
    </source>
</reference>
<keyword evidence="2" id="KW-1185">Reference proteome</keyword>
<organism evidence="1 2">
    <name type="scientific">Pyronema omphalodes (strain CBS 100304)</name>
    <name type="common">Pyronema confluens</name>
    <dbReference type="NCBI Taxonomy" id="1076935"/>
    <lineage>
        <taxon>Eukaryota</taxon>
        <taxon>Fungi</taxon>
        <taxon>Dikarya</taxon>
        <taxon>Ascomycota</taxon>
        <taxon>Pezizomycotina</taxon>
        <taxon>Pezizomycetes</taxon>
        <taxon>Pezizales</taxon>
        <taxon>Pyronemataceae</taxon>
        <taxon>Pyronema</taxon>
    </lineage>
</organism>
<accession>U4KWB1</accession>